<accession>A0ABV5Z7D5</accession>
<sequence length="218" mass="24574">MATPYLQQAMALAAVLQAARLVDDIAKRAHLSTTPFEASISSLFMLQPQQPEDVYGGRDALNYNLSLGLRELKAMLEKDSQQSRDVIRYALSLILLERKLDKSPAMLQKLGERMPEIERQASFFADQADPESCPYLHTNVIAALAGLYQDTLSTFSFRIHVSGNPIHLRDNDNVNRIRAVLLAGIRAARHWRQLGGRRWQLLLSRGRLLQACEQLQHG</sequence>
<comment type="similarity">
    <text evidence="4">Belongs to the HflD family.</text>
</comment>
<protein>
    <recommendedName>
        <fullName evidence="4">High frequency lysogenization protein HflD homolog</fullName>
    </recommendedName>
</protein>
<comment type="subcellular location">
    <subcellularLocation>
        <location evidence="4">Cytoplasm</location>
    </subcellularLocation>
    <subcellularLocation>
        <location evidence="4">Cell membrane</location>
        <topology evidence="4">Peripheral membrane protein</topology>
        <orientation evidence="4">Cytoplasmic side</orientation>
    </subcellularLocation>
</comment>
<evidence type="ECO:0000256" key="4">
    <source>
        <dbReference type="HAMAP-Rule" id="MF_00695"/>
    </source>
</evidence>
<evidence type="ECO:0000256" key="1">
    <source>
        <dbReference type="ARBA" id="ARBA00022475"/>
    </source>
</evidence>
<evidence type="ECO:0000313" key="5">
    <source>
        <dbReference type="EMBL" id="MFB9885188.1"/>
    </source>
</evidence>
<dbReference type="NCBIfam" id="NF001246">
    <property type="entry name" value="PRK00218.1-2"/>
    <property type="match status" value="1"/>
</dbReference>
<comment type="caution">
    <text evidence="5">The sequence shown here is derived from an EMBL/GenBank/DDBJ whole genome shotgun (WGS) entry which is preliminary data.</text>
</comment>
<dbReference type="RefSeq" id="WP_027313211.1">
    <property type="nucleotide sequence ID" value="NZ_JAUESS010000002.1"/>
</dbReference>
<evidence type="ECO:0000256" key="3">
    <source>
        <dbReference type="ARBA" id="ARBA00023136"/>
    </source>
</evidence>
<keyword evidence="6" id="KW-1185">Reference proteome</keyword>
<organism evidence="5 6">
    <name type="scientific">Balneatrix alpica</name>
    <dbReference type="NCBI Taxonomy" id="75684"/>
    <lineage>
        <taxon>Bacteria</taxon>
        <taxon>Pseudomonadati</taxon>
        <taxon>Pseudomonadota</taxon>
        <taxon>Gammaproteobacteria</taxon>
        <taxon>Oceanospirillales</taxon>
        <taxon>Balneatrichaceae</taxon>
        <taxon>Balneatrix</taxon>
    </lineage>
</organism>
<proteinExistence type="inferred from homology"/>
<dbReference type="SUPFAM" id="SSF101322">
    <property type="entry name" value="YcfC-like"/>
    <property type="match status" value="1"/>
</dbReference>
<dbReference type="InterPro" id="IPR035932">
    <property type="entry name" value="HflD-like_sf"/>
</dbReference>
<dbReference type="Proteomes" id="UP001589628">
    <property type="component" value="Unassembled WGS sequence"/>
</dbReference>
<dbReference type="PANTHER" id="PTHR38100">
    <property type="entry name" value="HIGH FREQUENCY LYSOGENIZATION PROTEIN HFLD"/>
    <property type="match status" value="1"/>
</dbReference>
<dbReference type="Pfam" id="PF04356">
    <property type="entry name" value="DUF489"/>
    <property type="match status" value="1"/>
</dbReference>
<dbReference type="InterPro" id="IPR007451">
    <property type="entry name" value="HflD"/>
</dbReference>
<reference evidence="5 6" key="1">
    <citation type="submission" date="2024-09" db="EMBL/GenBank/DDBJ databases">
        <authorList>
            <person name="Sun Q."/>
            <person name="Mori K."/>
        </authorList>
    </citation>
    <scope>NUCLEOTIDE SEQUENCE [LARGE SCALE GENOMIC DNA]</scope>
    <source>
        <strain evidence="5 6">ATCC 51285</strain>
    </source>
</reference>
<keyword evidence="1 4" id="KW-1003">Cell membrane</keyword>
<keyword evidence="3 4" id="KW-0472">Membrane</keyword>
<evidence type="ECO:0000256" key="2">
    <source>
        <dbReference type="ARBA" id="ARBA00022490"/>
    </source>
</evidence>
<evidence type="ECO:0000313" key="6">
    <source>
        <dbReference type="Proteomes" id="UP001589628"/>
    </source>
</evidence>
<gene>
    <name evidence="4 5" type="primary">hflD</name>
    <name evidence="5" type="ORF">ACFFLH_02005</name>
</gene>
<dbReference type="HAMAP" id="MF_00695">
    <property type="entry name" value="HflD_protein"/>
    <property type="match status" value="1"/>
</dbReference>
<name>A0ABV5Z7D5_9GAMM</name>
<dbReference type="PANTHER" id="PTHR38100:SF1">
    <property type="entry name" value="HIGH FREQUENCY LYSOGENIZATION PROTEIN HFLD"/>
    <property type="match status" value="1"/>
</dbReference>
<dbReference type="Gene3D" id="1.10.3890.10">
    <property type="entry name" value="HflD-like"/>
    <property type="match status" value="1"/>
</dbReference>
<dbReference type="EMBL" id="JBHLZN010000001">
    <property type="protein sequence ID" value="MFB9885188.1"/>
    <property type="molecule type" value="Genomic_DNA"/>
</dbReference>
<keyword evidence="2 4" id="KW-0963">Cytoplasm</keyword>